<dbReference type="PANTHER" id="PTHR19282:SF273">
    <property type="entry name" value="TETRASPANIN"/>
    <property type="match status" value="1"/>
</dbReference>
<dbReference type="PANTHER" id="PTHR19282">
    <property type="entry name" value="TETRASPANIN"/>
    <property type="match status" value="1"/>
</dbReference>
<feature type="transmembrane region" description="Helical" evidence="7">
    <location>
        <begin position="207"/>
        <end position="231"/>
    </location>
</feature>
<comment type="similarity">
    <text evidence="2 7">Belongs to the tetraspanin (TM4SF) family.</text>
</comment>
<evidence type="ECO:0000313" key="9">
    <source>
        <dbReference type="Proteomes" id="UP000410492"/>
    </source>
</evidence>
<feature type="disulfide bond" evidence="6">
    <location>
        <begin position="149"/>
        <end position="165"/>
    </location>
</feature>
<gene>
    <name evidence="8" type="ORF">CALMAC_LOCUS8846</name>
</gene>
<comment type="subcellular location">
    <subcellularLocation>
        <location evidence="1 7">Membrane</location>
        <topology evidence="1 7">Multi-pass membrane protein</topology>
    </subcellularLocation>
</comment>
<evidence type="ECO:0000256" key="7">
    <source>
        <dbReference type="RuleBase" id="RU361218"/>
    </source>
</evidence>
<evidence type="ECO:0000256" key="1">
    <source>
        <dbReference type="ARBA" id="ARBA00004141"/>
    </source>
</evidence>
<name>A0A653CGB1_CALMS</name>
<protein>
    <recommendedName>
        <fullName evidence="7">Tetraspanin</fullName>
    </recommendedName>
</protein>
<organism evidence="8 9">
    <name type="scientific">Callosobruchus maculatus</name>
    <name type="common">Southern cowpea weevil</name>
    <name type="synonym">Pulse bruchid</name>
    <dbReference type="NCBI Taxonomy" id="64391"/>
    <lineage>
        <taxon>Eukaryota</taxon>
        <taxon>Metazoa</taxon>
        <taxon>Ecdysozoa</taxon>
        <taxon>Arthropoda</taxon>
        <taxon>Hexapoda</taxon>
        <taxon>Insecta</taxon>
        <taxon>Pterygota</taxon>
        <taxon>Neoptera</taxon>
        <taxon>Endopterygota</taxon>
        <taxon>Coleoptera</taxon>
        <taxon>Polyphaga</taxon>
        <taxon>Cucujiformia</taxon>
        <taxon>Chrysomeloidea</taxon>
        <taxon>Chrysomelidae</taxon>
        <taxon>Bruchinae</taxon>
        <taxon>Bruchini</taxon>
        <taxon>Callosobruchus</taxon>
    </lineage>
</organism>
<reference evidence="8 9" key="1">
    <citation type="submission" date="2019-01" db="EMBL/GenBank/DDBJ databases">
        <authorList>
            <person name="Sayadi A."/>
        </authorList>
    </citation>
    <scope>NUCLEOTIDE SEQUENCE [LARGE SCALE GENOMIC DNA]</scope>
</reference>
<feature type="transmembrane region" description="Helical" evidence="7">
    <location>
        <begin position="54"/>
        <end position="75"/>
    </location>
</feature>
<evidence type="ECO:0000313" key="8">
    <source>
        <dbReference type="EMBL" id="VEN46907.1"/>
    </source>
</evidence>
<dbReference type="GO" id="GO:0005886">
    <property type="term" value="C:plasma membrane"/>
    <property type="evidence" value="ECO:0007669"/>
    <property type="project" value="TreeGrafter"/>
</dbReference>
<evidence type="ECO:0000256" key="5">
    <source>
        <dbReference type="ARBA" id="ARBA00023136"/>
    </source>
</evidence>
<feature type="transmembrane region" description="Helical" evidence="7">
    <location>
        <begin position="82"/>
        <end position="106"/>
    </location>
</feature>
<evidence type="ECO:0000256" key="3">
    <source>
        <dbReference type="ARBA" id="ARBA00022692"/>
    </source>
</evidence>
<dbReference type="AlphaFoldDB" id="A0A653CGB1"/>
<keyword evidence="3 7" id="KW-0812">Transmembrane</keyword>
<feature type="transmembrane region" description="Helical" evidence="7">
    <location>
        <begin position="12"/>
        <end position="34"/>
    </location>
</feature>
<keyword evidence="6" id="KW-1015">Disulfide bond</keyword>
<evidence type="ECO:0000256" key="4">
    <source>
        <dbReference type="ARBA" id="ARBA00022989"/>
    </source>
</evidence>
<dbReference type="InterPro" id="IPR018499">
    <property type="entry name" value="Tetraspanin/Peripherin"/>
</dbReference>
<evidence type="ECO:0000256" key="2">
    <source>
        <dbReference type="ARBA" id="ARBA00006840"/>
    </source>
</evidence>
<dbReference type="PRINTS" id="PR00259">
    <property type="entry name" value="TMFOUR"/>
</dbReference>
<dbReference type="EMBL" id="CAACVG010007756">
    <property type="protein sequence ID" value="VEN46907.1"/>
    <property type="molecule type" value="Genomic_DNA"/>
</dbReference>
<keyword evidence="5 7" id="KW-0472">Membrane</keyword>
<dbReference type="InterPro" id="IPR008952">
    <property type="entry name" value="Tetraspanin_EC2_sf"/>
</dbReference>
<dbReference type="Proteomes" id="UP000410492">
    <property type="component" value="Unassembled WGS sequence"/>
</dbReference>
<keyword evidence="4 7" id="KW-1133">Transmembrane helix</keyword>
<accession>A0A653CGB1</accession>
<dbReference type="Pfam" id="PF00335">
    <property type="entry name" value="Tetraspanin"/>
    <property type="match status" value="1"/>
</dbReference>
<dbReference type="InterPro" id="IPR000301">
    <property type="entry name" value="Tetraspanin_animals"/>
</dbReference>
<dbReference type="Gene3D" id="1.10.1450.10">
    <property type="entry name" value="Tetraspanin"/>
    <property type="match status" value="1"/>
</dbReference>
<dbReference type="PIRSF" id="PIRSF002419">
    <property type="entry name" value="Tetraspanin"/>
    <property type="match status" value="1"/>
</dbReference>
<keyword evidence="9" id="KW-1185">Reference proteome</keyword>
<dbReference type="OrthoDB" id="5982705at2759"/>
<proteinExistence type="inferred from homology"/>
<dbReference type="SUPFAM" id="SSF48652">
    <property type="entry name" value="Tetraspanin"/>
    <property type="match status" value="1"/>
</dbReference>
<sequence>MESCGMSFIKYLLFIFNLFFALSGLGIIIAGALVLADVSDFSHFVTSDLVGPPIVLIVLGTIIFLVASLGCYGAIRENYKMLIAFAVLLIIIFIVEFAVGITAAVYKADFQDTLKSSLKKSLEQYSSSGSNSNIEKAAWDNVQQKVKCCGVDGKDDWQTTPISCCYKDKIEESDQPVQFCVSSGRNYMYKDGCYQKLQMKIESNTKILIGVGIGIAFIQVVGMFLAFWLAYTIKKEEEAK</sequence>
<evidence type="ECO:0000256" key="6">
    <source>
        <dbReference type="PIRSR" id="PIRSR002419-1"/>
    </source>
</evidence>